<organism evidence="8 9">
    <name type="scientific">Cutaneotrichosporon oleaginosum</name>
    <dbReference type="NCBI Taxonomy" id="879819"/>
    <lineage>
        <taxon>Eukaryota</taxon>
        <taxon>Fungi</taxon>
        <taxon>Dikarya</taxon>
        <taxon>Basidiomycota</taxon>
        <taxon>Agaricomycotina</taxon>
        <taxon>Tremellomycetes</taxon>
        <taxon>Trichosporonales</taxon>
        <taxon>Trichosporonaceae</taxon>
        <taxon>Cutaneotrichosporon</taxon>
    </lineage>
</organism>
<dbReference type="OrthoDB" id="268594at2759"/>
<keyword evidence="2" id="KW-0963">Cytoplasm</keyword>
<dbReference type="AlphaFoldDB" id="A0A0J1AUT9"/>
<dbReference type="GeneID" id="28985035"/>
<dbReference type="RefSeq" id="XP_018275540.1">
    <property type="nucleotide sequence ID" value="XM_018424432.1"/>
</dbReference>
<protein>
    <recommendedName>
        <fullName evidence="7">CHCH domain-containing protein</fullName>
    </recommendedName>
</protein>
<dbReference type="PANTHER" id="PTHR21107:SF2">
    <property type="entry name" value="CYTOCHROME C OXIDASE ASSEMBLY PROTEIN COX19"/>
    <property type="match status" value="1"/>
</dbReference>
<keyword evidence="9" id="KW-1185">Reference proteome</keyword>
<evidence type="ECO:0000256" key="2">
    <source>
        <dbReference type="ARBA" id="ARBA00022490"/>
    </source>
</evidence>
<dbReference type="GO" id="GO:0005758">
    <property type="term" value="C:mitochondrial intermembrane space"/>
    <property type="evidence" value="ECO:0007669"/>
    <property type="project" value="TreeGrafter"/>
</dbReference>
<dbReference type="Proteomes" id="UP000053611">
    <property type="component" value="Unassembled WGS sequence"/>
</dbReference>
<evidence type="ECO:0000256" key="5">
    <source>
        <dbReference type="ARBA" id="ARBA00038223"/>
    </source>
</evidence>
<dbReference type="STRING" id="879819.A0A0J1AUT9"/>
<evidence type="ECO:0000256" key="3">
    <source>
        <dbReference type="ARBA" id="ARBA00023157"/>
    </source>
</evidence>
<dbReference type="PROSITE" id="PS51808">
    <property type="entry name" value="CHCH"/>
    <property type="match status" value="1"/>
</dbReference>
<evidence type="ECO:0000313" key="8">
    <source>
        <dbReference type="EMBL" id="KLT39049.1"/>
    </source>
</evidence>
<feature type="region of interest" description="Disordered" evidence="6">
    <location>
        <begin position="126"/>
        <end position="172"/>
    </location>
</feature>
<gene>
    <name evidence="8" type="ORF">CC85DRAFT_288924</name>
</gene>
<evidence type="ECO:0000256" key="1">
    <source>
        <dbReference type="ARBA" id="ARBA00004496"/>
    </source>
</evidence>
<evidence type="ECO:0000256" key="4">
    <source>
        <dbReference type="ARBA" id="ARBA00037279"/>
    </source>
</evidence>
<evidence type="ECO:0000259" key="7">
    <source>
        <dbReference type="Pfam" id="PF06747"/>
    </source>
</evidence>
<evidence type="ECO:0000256" key="6">
    <source>
        <dbReference type="SAM" id="MobiDB-lite"/>
    </source>
</evidence>
<dbReference type="Pfam" id="PF06747">
    <property type="entry name" value="CHCH"/>
    <property type="match status" value="1"/>
</dbReference>
<dbReference type="GO" id="GO:0033617">
    <property type="term" value="P:mitochondrial respiratory chain complex IV assembly"/>
    <property type="evidence" value="ECO:0007669"/>
    <property type="project" value="TreeGrafter"/>
</dbReference>
<name>A0A0J1AUT9_9TREE</name>
<dbReference type="PANTHER" id="PTHR21107">
    <property type="entry name" value="CYTOCHROME C OXIDASE ASSEMBLY PROTEIN COX19"/>
    <property type="match status" value="1"/>
</dbReference>
<comment type="similarity">
    <text evidence="5">Belongs to the COX19 family.</text>
</comment>
<feature type="domain" description="CHCH" evidence="7">
    <location>
        <begin position="72"/>
        <end position="105"/>
    </location>
</feature>
<reference evidence="8 9" key="1">
    <citation type="submission" date="2015-03" db="EMBL/GenBank/DDBJ databases">
        <title>Genomics and transcriptomics of the oil-accumulating basidiomycete yeast T. oleaginosus allow insights into substrate utilization and the diverse evolutionary trajectories of mating systems in fungi.</title>
        <authorList>
            <consortium name="DOE Joint Genome Institute"/>
            <person name="Kourist R."/>
            <person name="Kracht O."/>
            <person name="Bracharz F."/>
            <person name="Lipzen A."/>
            <person name="Nolan M."/>
            <person name="Ohm R."/>
            <person name="Grigoriev I."/>
            <person name="Sun S."/>
            <person name="Heitman J."/>
            <person name="Bruck T."/>
            <person name="Nowrousian M."/>
        </authorList>
    </citation>
    <scope>NUCLEOTIDE SEQUENCE [LARGE SCALE GENOMIC DNA]</scope>
    <source>
        <strain evidence="8 9">IBC0246</strain>
    </source>
</reference>
<comment type="subcellular location">
    <subcellularLocation>
        <location evidence="1">Cytoplasm</location>
    </subcellularLocation>
</comment>
<dbReference type="InterPro" id="IPR051383">
    <property type="entry name" value="COX19"/>
</dbReference>
<comment type="function">
    <text evidence="4">Required for the assembly of mitochondrial cytochrome c oxidase.</text>
</comment>
<accession>A0A0J1AUT9</accession>
<sequence length="172" mass="17954">MSFGRPGALSDTFKVSPPQRGSFPLDHDGECGVCAVDPFLSPVTNRARCFMVGSVVSLLRRPLSQSLTVGECKSFMVSYMKCLKANKNNSGACRPEARDYLGCRMDNDLMGRDDWSNLGLGDVPETAAKAASSAPSESAKASASSAGSGGNAANGSKPAEGSGGRWVPSERI</sequence>
<feature type="compositionally biased region" description="Low complexity" evidence="6">
    <location>
        <begin position="127"/>
        <end position="146"/>
    </location>
</feature>
<dbReference type="EMBL" id="KQ087272">
    <property type="protein sequence ID" value="KLT39049.1"/>
    <property type="molecule type" value="Genomic_DNA"/>
</dbReference>
<keyword evidence="3" id="KW-1015">Disulfide bond</keyword>
<evidence type="ECO:0000313" key="9">
    <source>
        <dbReference type="Proteomes" id="UP000053611"/>
    </source>
</evidence>
<dbReference type="InterPro" id="IPR010625">
    <property type="entry name" value="CHCH"/>
</dbReference>
<proteinExistence type="inferred from homology"/>